<reference evidence="16" key="1">
    <citation type="submission" date="2012-12" db="EMBL/GenBank/DDBJ databases">
        <authorList>
            <person name="Hellsten U."/>
            <person name="Grimwood J."/>
            <person name="Chapman J.A."/>
            <person name="Shapiro H."/>
            <person name="Aerts A."/>
            <person name="Otillar R.P."/>
            <person name="Terry A.Y."/>
            <person name="Boore J.L."/>
            <person name="Simakov O."/>
            <person name="Marletaz F."/>
            <person name="Cho S.-J."/>
            <person name="Edsinger-Gonzales E."/>
            <person name="Havlak P."/>
            <person name="Kuo D.-H."/>
            <person name="Larsson T."/>
            <person name="Lv J."/>
            <person name="Arendt D."/>
            <person name="Savage R."/>
            <person name="Osoegawa K."/>
            <person name="de Jong P."/>
            <person name="Lindberg D.R."/>
            <person name="Seaver E.C."/>
            <person name="Weisblat D.A."/>
            <person name="Putnam N.H."/>
            <person name="Grigoriev I.V."/>
            <person name="Rokhsar D.S."/>
        </authorList>
    </citation>
    <scope>NUCLEOTIDE SEQUENCE</scope>
    <source>
        <strain evidence="16">I ESC-2004</strain>
    </source>
</reference>
<accession>R7UEB3</accession>
<evidence type="ECO:0000313" key="15">
    <source>
        <dbReference type="EnsemblMetazoa" id="CapteP163652"/>
    </source>
</evidence>
<evidence type="ECO:0000313" key="14">
    <source>
        <dbReference type="EMBL" id="ELU01607.1"/>
    </source>
</evidence>
<dbReference type="SMART" id="SM00385">
    <property type="entry name" value="CYCLIN"/>
    <property type="match status" value="2"/>
</dbReference>
<feature type="domain" description="Cyclin-like" evidence="13">
    <location>
        <begin position="151"/>
        <end position="239"/>
    </location>
</feature>
<dbReference type="STRING" id="283909.R7UEB3"/>
<dbReference type="HOGENOM" id="CLU_022000_4_1_1"/>
<evidence type="ECO:0000256" key="11">
    <source>
        <dbReference type="ARBA" id="ARBA00023306"/>
    </source>
</evidence>
<dbReference type="GO" id="GO:0006357">
    <property type="term" value="P:regulation of transcription by RNA polymerase II"/>
    <property type="evidence" value="ECO:0007669"/>
    <property type="project" value="InterPro"/>
</dbReference>
<evidence type="ECO:0000256" key="8">
    <source>
        <dbReference type="ARBA" id="ARBA00023127"/>
    </source>
</evidence>
<keyword evidence="16" id="KW-1185">Reference proteome</keyword>
<keyword evidence="6" id="KW-0832">Ubl conjugation</keyword>
<keyword evidence="10" id="KW-0539">Nucleus</keyword>
<keyword evidence="5" id="KW-0132">Cell division</keyword>
<dbReference type="Pfam" id="PF00134">
    <property type="entry name" value="Cyclin_N"/>
    <property type="match status" value="1"/>
</dbReference>
<dbReference type="FunFam" id="1.10.472.10:FF:000004">
    <property type="entry name" value="Cyclin T2"/>
    <property type="match status" value="1"/>
</dbReference>
<feature type="domain" description="Cyclin-like" evidence="13">
    <location>
        <begin position="37"/>
        <end position="138"/>
    </location>
</feature>
<keyword evidence="3" id="KW-1017">Isopeptide bond</keyword>
<name>R7UEB3_CAPTE</name>
<evidence type="ECO:0000259" key="13">
    <source>
        <dbReference type="SMART" id="SM00385"/>
    </source>
</evidence>
<protein>
    <recommendedName>
        <fullName evidence="13">Cyclin-like domain-containing protein</fullName>
    </recommendedName>
</protein>
<dbReference type="SUPFAM" id="SSF47954">
    <property type="entry name" value="Cyclin-like"/>
    <property type="match status" value="2"/>
</dbReference>
<feature type="non-terminal residue" evidence="14">
    <location>
        <position position="250"/>
    </location>
</feature>
<dbReference type="OrthoDB" id="25002at2759"/>
<keyword evidence="9" id="KW-0804">Transcription</keyword>
<dbReference type="FunFam" id="1.10.472.10:FF:000009">
    <property type="entry name" value="cyclin-T2 isoform X1"/>
    <property type="match status" value="1"/>
</dbReference>
<evidence type="ECO:0000256" key="10">
    <source>
        <dbReference type="ARBA" id="ARBA00023242"/>
    </source>
</evidence>
<organism evidence="14">
    <name type="scientific">Capitella teleta</name>
    <name type="common">Polychaete worm</name>
    <dbReference type="NCBI Taxonomy" id="283909"/>
    <lineage>
        <taxon>Eukaryota</taxon>
        <taxon>Metazoa</taxon>
        <taxon>Spiralia</taxon>
        <taxon>Lophotrochozoa</taxon>
        <taxon>Annelida</taxon>
        <taxon>Polychaeta</taxon>
        <taxon>Sedentaria</taxon>
        <taxon>Scolecida</taxon>
        <taxon>Capitellidae</taxon>
        <taxon>Capitella</taxon>
    </lineage>
</organism>
<evidence type="ECO:0000256" key="6">
    <source>
        <dbReference type="ARBA" id="ARBA00022843"/>
    </source>
</evidence>
<evidence type="ECO:0000256" key="1">
    <source>
        <dbReference type="ARBA" id="ARBA00004123"/>
    </source>
</evidence>
<dbReference type="CDD" id="cd20539">
    <property type="entry name" value="CYCLIN_CCNT_rpt2"/>
    <property type="match status" value="1"/>
</dbReference>
<evidence type="ECO:0000256" key="3">
    <source>
        <dbReference type="ARBA" id="ARBA00022499"/>
    </source>
</evidence>
<evidence type="ECO:0000256" key="12">
    <source>
        <dbReference type="RuleBase" id="RU000383"/>
    </source>
</evidence>
<comment type="similarity">
    <text evidence="2">Belongs to the cyclin family. Cyclin C subfamily.</text>
</comment>
<dbReference type="InterPro" id="IPR043198">
    <property type="entry name" value="Cyclin/Ssn8"/>
</dbReference>
<evidence type="ECO:0000256" key="7">
    <source>
        <dbReference type="ARBA" id="ARBA00023015"/>
    </source>
</evidence>
<keyword evidence="8 12" id="KW-0195">Cyclin</keyword>
<dbReference type="CDD" id="cd20538">
    <property type="entry name" value="CYCLIN_CCNT_rpt1"/>
    <property type="match status" value="1"/>
</dbReference>
<keyword evidence="4" id="KW-0597">Phosphoprotein</keyword>
<dbReference type="GO" id="GO:0051301">
    <property type="term" value="P:cell division"/>
    <property type="evidence" value="ECO:0007669"/>
    <property type="project" value="UniProtKB-KW"/>
</dbReference>
<dbReference type="Pfam" id="PF21797">
    <property type="entry name" value="CycT2-like_C"/>
    <property type="match status" value="1"/>
</dbReference>
<dbReference type="Gene3D" id="1.10.472.10">
    <property type="entry name" value="Cyclin-like"/>
    <property type="match status" value="2"/>
</dbReference>
<evidence type="ECO:0000256" key="9">
    <source>
        <dbReference type="ARBA" id="ARBA00023163"/>
    </source>
</evidence>
<proteinExistence type="inferred from homology"/>
<comment type="subcellular location">
    <subcellularLocation>
        <location evidence="1">Nucleus</location>
    </subcellularLocation>
</comment>
<evidence type="ECO:0000256" key="5">
    <source>
        <dbReference type="ARBA" id="ARBA00022618"/>
    </source>
</evidence>
<reference evidence="15" key="3">
    <citation type="submission" date="2015-06" db="UniProtKB">
        <authorList>
            <consortium name="EnsemblMetazoa"/>
        </authorList>
    </citation>
    <scope>IDENTIFICATION</scope>
</reference>
<sequence length="250" mass="28882">MAGDRWIFSREQIAQSPSRKCGMDAEKELNYRQQTANMVQDMGQRLQVTQLCINTAIVYMHRFYMYHSFTKFTRTSMALACLFLAAKVEEQPRKLEHVIKVAHVCFHRYENHTPLDTKSDQYLEQAQELVVNENILLQTLGFEITVDHPHSHIVKTCGMIKASKDMAQTSYFLATNSLHLTTMAMEFKPTIVACVCINLACKWASFMIPKSSEGREWWYYVDKGLSKERLDSLTCYFLGVLDKAPSKLKK</sequence>
<dbReference type="GO" id="GO:0016538">
    <property type="term" value="F:cyclin-dependent protein serine/threonine kinase regulator activity"/>
    <property type="evidence" value="ECO:0007669"/>
    <property type="project" value="InterPro"/>
</dbReference>
<dbReference type="InterPro" id="IPR036915">
    <property type="entry name" value="Cyclin-like_sf"/>
</dbReference>
<reference evidence="14 16" key="2">
    <citation type="journal article" date="2013" name="Nature">
        <title>Insights into bilaterian evolution from three spiralian genomes.</title>
        <authorList>
            <person name="Simakov O."/>
            <person name="Marletaz F."/>
            <person name="Cho S.J."/>
            <person name="Edsinger-Gonzales E."/>
            <person name="Havlak P."/>
            <person name="Hellsten U."/>
            <person name="Kuo D.H."/>
            <person name="Larsson T."/>
            <person name="Lv J."/>
            <person name="Arendt D."/>
            <person name="Savage R."/>
            <person name="Osoegawa K."/>
            <person name="de Jong P."/>
            <person name="Grimwood J."/>
            <person name="Chapman J.A."/>
            <person name="Shapiro H."/>
            <person name="Aerts A."/>
            <person name="Otillar R.P."/>
            <person name="Terry A.Y."/>
            <person name="Boore J.L."/>
            <person name="Grigoriev I.V."/>
            <person name="Lindberg D.R."/>
            <person name="Seaver E.C."/>
            <person name="Weisblat D.A."/>
            <person name="Putnam N.H."/>
            <person name="Rokhsar D.S."/>
        </authorList>
    </citation>
    <scope>NUCLEOTIDE SEQUENCE</scope>
    <source>
        <strain evidence="14 16">I ESC-2004</strain>
    </source>
</reference>
<keyword evidence="7" id="KW-0805">Transcription regulation</keyword>
<dbReference type="OMA" id="WIASNIE"/>
<dbReference type="InterPro" id="IPR006671">
    <property type="entry name" value="Cyclin_N"/>
</dbReference>
<dbReference type="Proteomes" id="UP000014760">
    <property type="component" value="Unassembled WGS sequence"/>
</dbReference>
<dbReference type="EnsemblMetazoa" id="CapteT163652">
    <property type="protein sequence ID" value="CapteP163652"/>
    <property type="gene ID" value="CapteG163652"/>
</dbReference>
<gene>
    <name evidence="14" type="ORF">CAPTEDRAFT_163652</name>
</gene>
<dbReference type="EMBL" id="AMQN01009182">
    <property type="status" value="NOT_ANNOTATED_CDS"/>
    <property type="molecule type" value="Genomic_DNA"/>
</dbReference>
<evidence type="ECO:0000256" key="2">
    <source>
        <dbReference type="ARBA" id="ARBA00008638"/>
    </source>
</evidence>
<dbReference type="InterPro" id="IPR013763">
    <property type="entry name" value="Cyclin-like_dom"/>
</dbReference>
<evidence type="ECO:0000256" key="4">
    <source>
        <dbReference type="ARBA" id="ARBA00022553"/>
    </source>
</evidence>
<dbReference type="GO" id="GO:0005634">
    <property type="term" value="C:nucleus"/>
    <property type="evidence" value="ECO:0007669"/>
    <property type="project" value="UniProtKB-SubCell"/>
</dbReference>
<dbReference type="AlphaFoldDB" id="R7UEB3"/>
<keyword evidence="11" id="KW-0131">Cell cycle</keyword>
<dbReference type="PANTHER" id="PTHR10026">
    <property type="entry name" value="CYCLIN"/>
    <property type="match status" value="1"/>
</dbReference>
<dbReference type="EMBL" id="KB304887">
    <property type="protein sequence ID" value="ELU01607.1"/>
    <property type="molecule type" value="Genomic_DNA"/>
</dbReference>
<evidence type="ECO:0000313" key="16">
    <source>
        <dbReference type="Proteomes" id="UP000014760"/>
    </source>
</evidence>